<evidence type="ECO:0000256" key="3">
    <source>
        <dbReference type="ARBA" id="ARBA00016107"/>
    </source>
</evidence>
<dbReference type="NCBIfam" id="TIGR02342">
    <property type="entry name" value="chap_CCT_delta"/>
    <property type="match status" value="1"/>
</dbReference>
<keyword evidence="4" id="KW-0963">Cytoplasm</keyword>
<dbReference type="SUPFAM" id="SSF48592">
    <property type="entry name" value="GroEL equatorial domain-like"/>
    <property type="match status" value="1"/>
</dbReference>
<dbReference type="InterPro" id="IPR027409">
    <property type="entry name" value="GroEL-like_apical_dom_sf"/>
</dbReference>
<dbReference type="InterPro" id="IPR012717">
    <property type="entry name" value="Chap_CCT_delta"/>
</dbReference>
<evidence type="ECO:0000256" key="11">
    <source>
        <dbReference type="SAM" id="MobiDB-lite"/>
    </source>
</evidence>
<dbReference type="Gramene" id="BGIOSGA028596-TA">
    <property type="protein sequence ID" value="BGIOSGA028596-PA"/>
    <property type="gene ID" value="BGIOSGA028596"/>
</dbReference>
<dbReference type="NCBIfam" id="NF041082">
    <property type="entry name" value="thermosome_alpha"/>
    <property type="match status" value="1"/>
</dbReference>
<dbReference type="SUPFAM" id="SSF52029">
    <property type="entry name" value="GroEL apical domain-like"/>
    <property type="match status" value="1"/>
</dbReference>
<dbReference type="Proteomes" id="UP000007015">
    <property type="component" value="Chromosome 8"/>
</dbReference>
<dbReference type="InterPro" id="IPR017998">
    <property type="entry name" value="Chaperone_TCP-1"/>
</dbReference>
<dbReference type="InterPro" id="IPR027413">
    <property type="entry name" value="GROEL-like_equatorial_sf"/>
</dbReference>
<dbReference type="Pfam" id="PF00118">
    <property type="entry name" value="Cpn60_TCP1"/>
    <property type="match status" value="2"/>
</dbReference>
<evidence type="ECO:0000256" key="2">
    <source>
        <dbReference type="ARBA" id="ARBA00008020"/>
    </source>
</evidence>
<evidence type="ECO:0000256" key="6">
    <source>
        <dbReference type="ARBA" id="ARBA00022840"/>
    </source>
</evidence>
<dbReference type="PRINTS" id="PR00304">
    <property type="entry name" value="TCOMPLEXTCP1"/>
</dbReference>
<dbReference type="GO" id="GO:0016887">
    <property type="term" value="F:ATP hydrolysis activity"/>
    <property type="evidence" value="ECO:0007669"/>
    <property type="project" value="InterPro"/>
</dbReference>
<gene>
    <name evidence="12" type="ORF">OsI_29091</name>
</gene>
<dbReference type="Gene3D" id="1.10.560.10">
    <property type="entry name" value="GroEL-like equatorial domain"/>
    <property type="match status" value="1"/>
</dbReference>
<dbReference type="FunFam" id="3.50.7.10:FF:000010">
    <property type="entry name" value="T-complex protein 1 subunit delta"/>
    <property type="match status" value="1"/>
</dbReference>
<feature type="region of interest" description="Disordered" evidence="11">
    <location>
        <begin position="1"/>
        <end position="23"/>
    </location>
</feature>
<dbReference type="GO" id="GO:0051082">
    <property type="term" value="F:unfolded protein binding"/>
    <property type="evidence" value="ECO:0007669"/>
    <property type="project" value="InterPro"/>
</dbReference>
<dbReference type="InterPro" id="IPR053374">
    <property type="entry name" value="TCP-1_chaperonin"/>
</dbReference>
<evidence type="ECO:0000256" key="7">
    <source>
        <dbReference type="ARBA" id="ARBA00023186"/>
    </source>
</evidence>
<keyword evidence="5 9" id="KW-0547">Nucleotide-binding</keyword>
<organism evidence="12 13">
    <name type="scientific">Oryza sativa subsp. indica</name>
    <name type="common">Rice</name>
    <dbReference type="NCBI Taxonomy" id="39946"/>
    <lineage>
        <taxon>Eukaryota</taxon>
        <taxon>Viridiplantae</taxon>
        <taxon>Streptophyta</taxon>
        <taxon>Embryophyta</taxon>
        <taxon>Tracheophyta</taxon>
        <taxon>Spermatophyta</taxon>
        <taxon>Magnoliopsida</taxon>
        <taxon>Liliopsida</taxon>
        <taxon>Poales</taxon>
        <taxon>Poaceae</taxon>
        <taxon>BOP clade</taxon>
        <taxon>Oryzoideae</taxon>
        <taxon>Oryzeae</taxon>
        <taxon>Oryzinae</taxon>
        <taxon>Oryza</taxon>
        <taxon>Oryza sativa</taxon>
    </lineage>
</organism>
<dbReference type="STRING" id="39946.A2YUU5"/>
<accession>A2YUU5</accession>
<evidence type="ECO:0000256" key="4">
    <source>
        <dbReference type="ARBA" id="ARBA00022490"/>
    </source>
</evidence>
<dbReference type="GO" id="GO:0140662">
    <property type="term" value="F:ATP-dependent protein folding chaperone"/>
    <property type="evidence" value="ECO:0007669"/>
    <property type="project" value="InterPro"/>
</dbReference>
<dbReference type="CDD" id="cd03338">
    <property type="entry name" value="TCP1_delta"/>
    <property type="match status" value="1"/>
</dbReference>
<comment type="function">
    <text evidence="8">Molecular chaperone; assists the folding of proteins upon ATP hydrolysis. Known to play a role, in vitro, in the folding of actin and tubulin.</text>
</comment>
<dbReference type="PANTHER" id="PTHR11353">
    <property type="entry name" value="CHAPERONIN"/>
    <property type="match status" value="1"/>
</dbReference>
<evidence type="ECO:0000256" key="5">
    <source>
        <dbReference type="ARBA" id="ARBA00022741"/>
    </source>
</evidence>
<dbReference type="PROSITE" id="PS00995">
    <property type="entry name" value="TCP1_3"/>
    <property type="match status" value="1"/>
</dbReference>
<name>A2YUU5_ORYSI</name>
<dbReference type="GO" id="GO:0005737">
    <property type="term" value="C:cytoplasm"/>
    <property type="evidence" value="ECO:0007669"/>
    <property type="project" value="UniProtKB-SubCell"/>
</dbReference>
<evidence type="ECO:0000256" key="10">
    <source>
        <dbReference type="RuleBase" id="RU004192"/>
    </source>
</evidence>
<dbReference type="PROSITE" id="PS00750">
    <property type="entry name" value="TCP1_1"/>
    <property type="match status" value="1"/>
</dbReference>
<evidence type="ECO:0000256" key="1">
    <source>
        <dbReference type="ARBA" id="ARBA00004496"/>
    </source>
</evidence>
<evidence type="ECO:0000313" key="13">
    <source>
        <dbReference type="Proteomes" id="UP000007015"/>
    </source>
</evidence>
<dbReference type="InterPro" id="IPR054827">
    <property type="entry name" value="thermosome_alpha"/>
</dbReference>
<dbReference type="SUPFAM" id="SSF54849">
    <property type="entry name" value="GroEL-intermediate domain like"/>
    <property type="match status" value="1"/>
</dbReference>
<feature type="compositionally biased region" description="Basic and acidic residues" evidence="11">
    <location>
        <begin position="13"/>
        <end position="23"/>
    </location>
</feature>
<dbReference type="InterPro" id="IPR027410">
    <property type="entry name" value="TCP-1-like_intermed_sf"/>
</dbReference>
<reference evidence="12 13" key="1">
    <citation type="journal article" date="2005" name="PLoS Biol.">
        <title>The genomes of Oryza sativa: a history of duplications.</title>
        <authorList>
            <person name="Yu J."/>
            <person name="Wang J."/>
            <person name="Lin W."/>
            <person name="Li S."/>
            <person name="Li H."/>
            <person name="Zhou J."/>
            <person name="Ni P."/>
            <person name="Dong W."/>
            <person name="Hu S."/>
            <person name="Zeng C."/>
            <person name="Zhang J."/>
            <person name="Zhang Y."/>
            <person name="Li R."/>
            <person name="Xu Z."/>
            <person name="Li S."/>
            <person name="Li X."/>
            <person name="Zheng H."/>
            <person name="Cong L."/>
            <person name="Lin L."/>
            <person name="Yin J."/>
            <person name="Geng J."/>
            <person name="Li G."/>
            <person name="Shi J."/>
            <person name="Liu J."/>
            <person name="Lv H."/>
            <person name="Li J."/>
            <person name="Wang J."/>
            <person name="Deng Y."/>
            <person name="Ran L."/>
            <person name="Shi X."/>
            <person name="Wang X."/>
            <person name="Wu Q."/>
            <person name="Li C."/>
            <person name="Ren X."/>
            <person name="Wang J."/>
            <person name="Wang X."/>
            <person name="Li D."/>
            <person name="Liu D."/>
            <person name="Zhang X."/>
            <person name="Ji Z."/>
            <person name="Zhao W."/>
            <person name="Sun Y."/>
            <person name="Zhang Z."/>
            <person name="Bao J."/>
            <person name="Han Y."/>
            <person name="Dong L."/>
            <person name="Ji J."/>
            <person name="Chen P."/>
            <person name="Wu S."/>
            <person name="Liu J."/>
            <person name="Xiao Y."/>
            <person name="Bu D."/>
            <person name="Tan J."/>
            <person name="Yang L."/>
            <person name="Ye C."/>
            <person name="Zhang J."/>
            <person name="Xu J."/>
            <person name="Zhou Y."/>
            <person name="Yu Y."/>
            <person name="Zhang B."/>
            <person name="Zhuang S."/>
            <person name="Wei H."/>
            <person name="Liu B."/>
            <person name="Lei M."/>
            <person name="Yu H."/>
            <person name="Li Y."/>
            <person name="Xu H."/>
            <person name="Wei S."/>
            <person name="He X."/>
            <person name="Fang L."/>
            <person name="Zhang Z."/>
            <person name="Zhang Y."/>
            <person name="Huang X."/>
            <person name="Su Z."/>
            <person name="Tong W."/>
            <person name="Li J."/>
            <person name="Tong Z."/>
            <person name="Li S."/>
            <person name="Ye J."/>
            <person name="Wang L."/>
            <person name="Fang L."/>
            <person name="Lei T."/>
            <person name="Chen C."/>
            <person name="Chen H."/>
            <person name="Xu Z."/>
            <person name="Li H."/>
            <person name="Huang H."/>
            <person name="Zhang F."/>
            <person name="Xu H."/>
            <person name="Li N."/>
            <person name="Zhao C."/>
            <person name="Li S."/>
            <person name="Dong L."/>
            <person name="Huang Y."/>
            <person name="Li L."/>
            <person name="Xi Y."/>
            <person name="Qi Q."/>
            <person name="Li W."/>
            <person name="Zhang B."/>
            <person name="Hu W."/>
            <person name="Zhang Y."/>
            <person name="Tian X."/>
            <person name="Jiao Y."/>
            <person name="Liang X."/>
            <person name="Jin J."/>
            <person name="Gao L."/>
            <person name="Zheng W."/>
            <person name="Hao B."/>
            <person name="Liu S."/>
            <person name="Wang W."/>
            <person name="Yuan L."/>
            <person name="Cao M."/>
            <person name="McDermott J."/>
            <person name="Samudrala R."/>
            <person name="Wang J."/>
            <person name="Wong G.K."/>
            <person name="Yang H."/>
        </authorList>
    </citation>
    <scope>NUCLEOTIDE SEQUENCE [LARGE SCALE GENOMIC DNA]</scope>
    <source>
        <strain evidence="13">cv. 93-11</strain>
    </source>
</reference>
<dbReference type="InterPro" id="IPR002423">
    <property type="entry name" value="Cpn60/GroEL/TCP-1"/>
</dbReference>
<keyword evidence="13" id="KW-1185">Reference proteome</keyword>
<dbReference type="OMA" id="HPAANMI"/>
<dbReference type="HOGENOM" id="CLU_008891_9_1_1"/>
<keyword evidence="6 9" id="KW-0067">ATP-binding</keyword>
<dbReference type="GO" id="GO:0005524">
    <property type="term" value="F:ATP binding"/>
    <property type="evidence" value="ECO:0007669"/>
    <property type="project" value="UniProtKB-KW"/>
</dbReference>
<protein>
    <recommendedName>
        <fullName evidence="3 10">T-complex protein 1 subunit delta</fullName>
    </recommendedName>
</protein>
<evidence type="ECO:0000256" key="9">
    <source>
        <dbReference type="RuleBase" id="RU004187"/>
    </source>
</evidence>
<dbReference type="AlphaFoldDB" id="A2YUU5"/>
<comment type="subcellular location">
    <subcellularLocation>
        <location evidence="1">Cytoplasm</location>
    </subcellularLocation>
</comment>
<comment type="similarity">
    <text evidence="2 9">Belongs to the TCP-1 chaperonin family.</text>
</comment>
<dbReference type="Gene3D" id="3.50.7.10">
    <property type="entry name" value="GroEL"/>
    <property type="match status" value="1"/>
</dbReference>
<sequence length="550" mass="59640">MATAVAASPAQSRKTETYTDTKRRDDVRGLNIAAARAVADAVRTSLGPRGMDKMISSGEQEVIITNDGATILSRMSLLQPAARMLAELSRSQDAAAGDGTTTVVVLAGSLLRRAQSLLSAGAHPTAAADALHRLATRAVEVLHAMAIPIELSDRDSLVKSASTALNSKVVSQYSSLLSPLAVDAALSVVDPAHPDLLDLRDIRVVKKLGGTVDDTELIRGLIFDKKASHAAGGPTRVENAKIAVIQFQVSPPKTDIEQSVIVSDYAQMDRILREERNYILGMVKKIKASGCNVLLIQKSILRDAVTDLSLHYLAKAKILVVKDVERDEIEFITKTLNCLPIANIEHFREDKLGYADLVEEVSVGESKIVKIMGIKDMGRTATVLVRGSNQLVIDEAERSLHDALCVIRLVSGLINELQRVNWLRCLVNKRFLIAGGGAPEIEMSMQLAAWAKELQGMESYCIKEFAEALEVIPYTLAENAGLNPISIVTELRNRHAKGEKNAGINVRKGQITNILEENVVQPLLVSTSAITLACECVRMILKIDDIVTVR</sequence>
<evidence type="ECO:0000313" key="12">
    <source>
        <dbReference type="EMBL" id="EAZ06856.1"/>
    </source>
</evidence>
<dbReference type="NCBIfam" id="NF041083">
    <property type="entry name" value="thermosome_beta"/>
    <property type="match status" value="1"/>
</dbReference>
<keyword evidence="7 9" id="KW-0143">Chaperone</keyword>
<evidence type="ECO:0000256" key="8">
    <source>
        <dbReference type="ARBA" id="ARBA00024677"/>
    </source>
</evidence>
<proteinExistence type="inferred from homology"/>
<dbReference type="InterPro" id="IPR002194">
    <property type="entry name" value="Chaperonin_TCP-1_CS"/>
</dbReference>
<dbReference type="EMBL" id="CM000133">
    <property type="protein sequence ID" value="EAZ06856.1"/>
    <property type="molecule type" value="Genomic_DNA"/>
</dbReference>
<dbReference type="Gene3D" id="3.30.260.10">
    <property type="entry name" value="TCP-1-like chaperonin intermediate domain"/>
    <property type="match status" value="1"/>
</dbReference>